<evidence type="ECO:0000259" key="1">
    <source>
        <dbReference type="PROSITE" id="PS50075"/>
    </source>
</evidence>
<gene>
    <name evidence="2" type="ORF">JNW91_01540</name>
</gene>
<dbReference type="Gene3D" id="1.10.1200.10">
    <property type="entry name" value="ACP-like"/>
    <property type="match status" value="1"/>
</dbReference>
<feature type="domain" description="Carrier" evidence="1">
    <location>
        <begin position="1"/>
        <end position="80"/>
    </location>
</feature>
<evidence type="ECO:0000313" key="2">
    <source>
        <dbReference type="EMBL" id="MBM0230673.1"/>
    </source>
</evidence>
<dbReference type="InterPro" id="IPR009081">
    <property type="entry name" value="PP-bd_ACP"/>
</dbReference>
<reference evidence="2 3" key="1">
    <citation type="submission" date="2021-01" db="EMBL/GenBank/DDBJ databases">
        <title>Draft genome sequence of Micromonospora sp. strain STR1_7.</title>
        <authorList>
            <person name="Karlyshev A."/>
            <person name="Jawad R."/>
        </authorList>
    </citation>
    <scope>NUCLEOTIDE SEQUENCE [LARGE SCALE GENOMIC DNA]</scope>
    <source>
        <strain evidence="2 3">STR1-7</strain>
    </source>
</reference>
<keyword evidence="3" id="KW-1185">Reference proteome</keyword>
<dbReference type="PROSITE" id="PS50075">
    <property type="entry name" value="CARRIER"/>
    <property type="match status" value="1"/>
</dbReference>
<dbReference type="InterPro" id="IPR036736">
    <property type="entry name" value="ACP-like_sf"/>
</dbReference>
<evidence type="ECO:0000313" key="3">
    <source>
        <dbReference type="Proteomes" id="UP000601027"/>
    </source>
</evidence>
<sequence>MSESVEQVVLRCAREVTLASDAECGVETVLSTLPTFDSLAIVELLARVESETGLTLAPELIRPQTLRTVRTLAAALLDEGGTGWAP</sequence>
<proteinExistence type="predicted"/>
<dbReference type="Proteomes" id="UP000601027">
    <property type="component" value="Unassembled WGS sequence"/>
</dbReference>
<dbReference type="RefSeq" id="WP_203173160.1">
    <property type="nucleotide sequence ID" value="NZ_JAEVHM010000003.1"/>
</dbReference>
<dbReference type="SUPFAM" id="SSF47336">
    <property type="entry name" value="ACP-like"/>
    <property type="match status" value="1"/>
</dbReference>
<protein>
    <submittedName>
        <fullName evidence="2">Acyl carrier protein</fullName>
    </submittedName>
</protein>
<dbReference type="Pfam" id="PF00550">
    <property type="entry name" value="PP-binding"/>
    <property type="match status" value="1"/>
</dbReference>
<organism evidence="2 3">
    <name type="scientific">Micromonospora parastrephiae</name>
    <dbReference type="NCBI Taxonomy" id="2806101"/>
    <lineage>
        <taxon>Bacteria</taxon>
        <taxon>Bacillati</taxon>
        <taxon>Actinomycetota</taxon>
        <taxon>Actinomycetes</taxon>
        <taxon>Micromonosporales</taxon>
        <taxon>Micromonosporaceae</taxon>
        <taxon>Micromonospora</taxon>
    </lineage>
</organism>
<name>A0ABS1XN49_9ACTN</name>
<dbReference type="EMBL" id="JAEVHM010000003">
    <property type="protein sequence ID" value="MBM0230673.1"/>
    <property type="molecule type" value="Genomic_DNA"/>
</dbReference>
<comment type="caution">
    <text evidence="2">The sequence shown here is derived from an EMBL/GenBank/DDBJ whole genome shotgun (WGS) entry which is preliminary data.</text>
</comment>
<accession>A0ABS1XN49</accession>